<comment type="pathway">
    <text evidence="1">Phospholipid metabolism; CDP-diacylglycerol biosynthesis; CDP-diacylglycerol from sn-glycerol 3-phosphate: step 2/3.</text>
</comment>
<evidence type="ECO:0000256" key="2">
    <source>
        <dbReference type="ARBA" id="ARBA00013211"/>
    </source>
</evidence>
<dbReference type="Proteomes" id="UP000663881">
    <property type="component" value="Unassembled WGS sequence"/>
</dbReference>
<evidence type="ECO:0000313" key="7">
    <source>
        <dbReference type="EMBL" id="CAF1110986.1"/>
    </source>
</evidence>
<dbReference type="Pfam" id="PF01553">
    <property type="entry name" value="Acyltransferase"/>
    <property type="match status" value="1"/>
</dbReference>
<dbReference type="EMBL" id="CAJNON010000332">
    <property type="protein sequence ID" value="CAF1201570.1"/>
    <property type="molecule type" value="Genomic_DNA"/>
</dbReference>
<evidence type="ECO:0000256" key="1">
    <source>
        <dbReference type="ARBA" id="ARBA00004728"/>
    </source>
</evidence>
<evidence type="ECO:0000313" key="9">
    <source>
        <dbReference type="EMBL" id="CAF3670109.1"/>
    </source>
</evidence>
<evidence type="ECO:0000256" key="3">
    <source>
        <dbReference type="ARBA" id="ARBA00022679"/>
    </source>
</evidence>
<dbReference type="EMBL" id="CAJOBB010001827">
    <property type="protein sequence ID" value="CAF3908591.1"/>
    <property type="molecule type" value="Genomic_DNA"/>
</dbReference>
<proteinExistence type="predicted"/>
<feature type="transmembrane region" description="Helical" evidence="5">
    <location>
        <begin position="6"/>
        <end position="26"/>
    </location>
</feature>
<evidence type="ECO:0000313" key="10">
    <source>
        <dbReference type="EMBL" id="CAF3908591.1"/>
    </source>
</evidence>
<dbReference type="SMART" id="SM00563">
    <property type="entry name" value="PlsC"/>
    <property type="match status" value="1"/>
</dbReference>
<dbReference type="AlphaFoldDB" id="A0A814WAT6"/>
<dbReference type="Proteomes" id="UP000663868">
    <property type="component" value="Unassembled WGS sequence"/>
</dbReference>
<comment type="caution">
    <text evidence="8">The sequence shown here is derived from an EMBL/GenBank/DDBJ whole genome shotgun (WGS) entry which is preliminary data.</text>
</comment>
<keyword evidence="5" id="KW-0472">Membrane</keyword>
<keyword evidence="5" id="KW-1133">Transmembrane helix</keyword>
<keyword evidence="4" id="KW-0012">Acyltransferase</keyword>
<evidence type="ECO:0000313" key="8">
    <source>
        <dbReference type="EMBL" id="CAF1201570.1"/>
    </source>
</evidence>
<dbReference type="Proteomes" id="UP000663891">
    <property type="component" value="Unassembled WGS sequence"/>
</dbReference>
<dbReference type="PANTHER" id="PTHR10434:SF11">
    <property type="entry name" value="1-ACYL-SN-GLYCEROL-3-PHOSPHATE ACYLTRANSFERASE"/>
    <property type="match status" value="1"/>
</dbReference>
<evidence type="ECO:0000259" key="6">
    <source>
        <dbReference type="SMART" id="SM00563"/>
    </source>
</evidence>
<dbReference type="GO" id="GO:0005783">
    <property type="term" value="C:endoplasmic reticulum"/>
    <property type="evidence" value="ECO:0007669"/>
    <property type="project" value="TreeGrafter"/>
</dbReference>
<reference evidence="8" key="1">
    <citation type="submission" date="2021-02" db="EMBL/GenBank/DDBJ databases">
        <authorList>
            <person name="Nowell W R."/>
        </authorList>
    </citation>
    <scope>NUCLEOTIDE SEQUENCE</scope>
</reference>
<gene>
    <name evidence="7" type="ORF">IZO911_LOCUS23585</name>
    <name evidence="10" type="ORF">KXQ929_LOCUS23221</name>
    <name evidence="9" type="ORF">OKA104_LOCUS10375</name>
    <name evidence="8" type="ORF">VCS650_LOCUS25659</name>
</gene>
<evidence type="ECO:0000313" key="11">
    <source>
        <dbReference type="Proteomes" id="UP000663891"/>
    </source>
</evidence>
<feature type="transmembrane region" description="Helical" evidence="5">
    <location>
        <begin position="38"/>
        <end position="56"/>
    </location>
</feature>
<dbReference type="SUPFAM" id="SSF69593">
    <property type="entry name" value="Glycerol-3-phosphate (1)-acyltransferase"/>
    <property type="match status" value="1"/>
</dbReference>
<feature type="domain" description="Phospholipid/glycerol acyltransferase" evidence="6">
    <location>
        <begin position="96"/>
        <end position="234"/>
    </location>
</feature>
<name>A0A814WAT6_9BILA</name>
<evidence type="ECO:0000256" key="4">
    <source>
        <dbReference type="ARBA" id="ARBA00023315"/>
    </source>
</evidence>
<dbReference type="InterPro" id="IPR002123">
    <property type="entry name" value="Plipid/glycerol_acylTrfase"/>
</dbReference>
<dbReference type="Proteomes" id="UP000663860">
    <property type="component" value="Unassembled WGS sequence"/>
</dbReference>
<keyword evidence="5" id="KW-0812">Transmembrane</keyword>
<dbReference type="GO" id="GO:0003841">
    <property type="term" value="F:1-acylglycerol-3-phosphate O-acyltransferase activity"/>
    <property type="evidence" value="ECO:0007669"/>
    <property type="project" value="UniProtKB-EC"/>
</dbReference>
<evidence type="ECO:0000256" key="5">
    <source>
        <dbReference type="SAM" id="Phobius"/>
    </source>
</evidence>
<organism evidence="8 11">
    <name type="scientific">Adineta steineri</name>
    <dbReference type="NCBI Taxonomy" id="433720"/>
    <lineage>
        <taxon>Eukaryota</taxon>
        <taxon>Metazoa</taxon>
        <taxon>Spiralia</taxon>
        <taxon>Gnathifera</taxon>
        <taxon>Rotifera</taxon>
        <taxon>Eurotatoria</taxon>
        <taxon>Bdelloidea</taxon>
        <taxon>Adinetida</taxon>
        <taxon>Adinetidae</taxon>
        <taxon>Adineta</taxon>
    </lineage>
</organism>
<accession>A0A814WAT6</accession>
<keyword evidence="3" id="KW-0808">Transferase</keyword>
<dbReference type="OrthoDB" id="202234at2759"/>
<dbReference type="EMBL" id="CAJOAY010000458">
    <property type="protein sequence ID" value="CAF3670109.1"/>
    <property type="molecule type" value="Genomic_DNA"/>
</dbReference>
<protein>
    <recommendedName>
        <fullName evidence="2">1-acylglycerol-3-phosphate O-acyltransferase</fullName>
        <ecNumber evidence="2">2.3.1.51</ecNumber>
    </recommendedName>
</protein>
<dbReference type="CDD" id="cd07989">
    <property type="entry name" value="LPLAT_AGPAT-like"/>
    <property type="match status" value="1"/>
</dbReference>
<dbReference type="EMBL" id="CAJNOE010000274">
    <property type="protein sequence ID" value="CAF1110986.1"/>
    <property type="molecule type" value="Genomic_DNA"/>
</dbReference>
<dbReference type="PANTHER" id="PTHR10434">
    <property type="entry name" value="1-ACYL-SN-GLYCEROL-3-PHOSPHATE ACYLTRANSFERASE"/>
    <property type="match status" value="1"/>
</dbReference>
<dbReference type="EC" id="2.3.1.51" evidence="2"/>
<sequence length="302" mass="35366">MPSISPFIIGMILISVIVYLIVRYVLNERQLYKLKYTLYASLVMFYAIILQPIYLLRPRNPYNIRLAAIGLNPLLRLFGIKYRVENGHVLENNKPYVIVANHQSSLDFIGMMHIWPKYVRYCTILAKRELMFAGPFGSSSWLAGVEFIDRKNRERSTETMRQIMEKIKNKSLRLWIFPEGIHINIENLYYIIYIFSKKIGTRNMSETFLPFKLGAFRLAIEAQIPIVPIVFSSYKPIYNVDKSNKSYYWNPGCVTIKCLEPIDTTGMTLDNDLQRLTEITRKRMVDAYLTIQTTMNNDKKDK</sequence>
<dbReference type="GO" id="GO:0006654">
    <property type="term" value="P:phosphatidic acid biosynthetic process"/>
    <property type="evidence" value="ECO:0007669"/>
    <property type="project" value="TreeGrafter"/>
</dbReference>